<comment type="function">
    <text evidence="14">A segment polarity gene required for wingless (wg)-dependent patterning processes, acting in both wg-sending cells and wg-target cells. In non-neuronal cells wls directs wg secretion. The wls traffic loop encompasses the Golgi, the cell surface, an endocytic compartment and a retrograde route leading back to the Golgi, and involves clathrin-mediated endocytosis and the retromer complex (a conserved protein complex consisting of Vps35 and Vps26). In neuronal cells (the larval motorneuron NMJ), the wg signal moves across the synapse via the release of wls-containing exosome-like vesicles. Postsynaptic wls is required for the trafficking of fz2 through the fz2-interacting protein Grip.</text>
</comment>
<evidence type="ECO:0000256" key="2">
    <source>
        <dbReference type="ARBA" id="ARBA00004477"/>
    </source>
</evidence>
<evidence type="ECO:0000256" key="18">
    <source>
        <dbReference type="SAM" id="Phobius"/>
    </source>
</evidence>
<dbReference type="InterPro" id="IPR009551">
    <property type="entry name" value="Wntless"/>
</dbReference>
<evidence type="ECO:0000256" key="16">
    <source>
        <dbReference type="ARBA" id="ARBA00034104"/>
    </source>
</evidence>
<dbReference type="PANTHER" id="PTHR13449:SF2">
    <property type="entry name" value="PROTEIN WNTLESS HOMOLOG"/>
    <property type="match status" value="1"/>
</dbReference>
<accession>A0AAW0Y6M9</accession>
<evidence type="ECO:0000256" key="17">
    <source>
        <dbReference type="ARBA" id="ARBA00034107"/>
    </source>
</evidence>
<evidence type="ECO:0000256" key="9">
    <source>
        <dbReference type="ARBA" id="ARBA00022989"/>
    </source>
</evidence>
<evidence type="ECO:0000259" key="20">
    <source>
        <dbReference type="Pfam" id="PF21883"/>
    </source>
</evidence>
<evidence type="ECO:0000256" key="5">
    <source>
        <dbReference type="ARBA" id="ARBA00015887"/>
    </source>
</evidence>
<feature type="transmembrane region" description="Helical" evidence="18">
    <location>
        <begin position="304"/>
        <end position="327"/>
    </location>
</feature>
<dbReference type="GO" id="GO:0000139">
    <property type="term" value="C:Golgi membrane"/>
    <property type="evidence" value="ECO:0007669"/>
    <property type="project" value="UniProtKB-SubCell"/>
</dbReference>
<feature type="transmembrane region" description="Helical" evidence="18">
    <location>
        <begin position="414"/>
        <end position="433"/>
    </location>
</feature>
<evidence type="ECO:0000256" key="4">
    <source>
        <dbReference type="ARBA" id="ARBA00008148"/>
    </source>
</evidence>
<dbReference type="Pfam" id="PF21883">
    <property type="entry name" value="WLS_GOLD"/>
    <property type="match status" value="1"/>
</dbReference>
<evidence type="ECO:0000256" key="12">
    <source>
        <dbReference type="ARBA" id="ARBA00023257"/>
    </source>
</evidence>
<feature type="transmembrane region" description="Helical" evidence="18">
    <location>
        <begin position="339"/>
        <end position="360"/>
    </location>
</feature>
<proteinExistence type="inferred from homology"/>
<feature type="transmembrane region" description="Helical" evidence="18">
    <location>
        <begin position="202"/>
        <end position="222"/>
    </location>
</feature>
<evidence type="ECO:0000256" key="14">
    <source>
        <dbReference type="ARBA" id="ARBA00025339"/>
    </source>
</evidence>
<keyword evidence="22" id="KW-1185">Reference proteome</keyword>
<gene>
    <name evidence="21" type="ORF">OTU49_000028</name>
</gene>
<comment type="caution">
    <text evidence="21">The sequence shown here is derived from an EMBL/GenBank/DDBJ whole genome shotgun (WGS) entry which is preliminary data.</text>
</comment>
<keyword evidence="13" id="KW-0966">Cell projection</keyword>
<evidence type="ECO:0000256" key="10">
    <source>
        <dbReference type="ARBA" id="ARBA00023034"/>
    </source>
</evidence>
<dbReference type="AlphaFoldDB" id="A0AAW0Y6M9"/>
<dbReference type="GO" id="GO:0016055">
    <property type="term" value="P:Wnt signaling pathway"/>
    <property type="evidence" value="ECO:0007669"/>
    <property type="project" value="UniProtKB-KW"/>
</dbReference>
<evidence type="ECO:0000256" key="8">
    <source>
        <dbReference type="ARBA" id="ARBA00022692"/>
    </source>
</evidence>
<feature type="domain" description="Wntless-like transmembrane" evidence="19">
    <location>
        <begin position="197"/>
        <end position="480"/>
    </location>
</feature>
<evidence type="ECO:0000256" key="13">
    <source>
        <dbReference type="ARBA" id="ARBA00023273"/>
    </source>
</evidence>
<feature type="transmembrane region" description="Helical" evidence="18">
    <location>
        <begin position="234"/>
        <end position="255"/>
    </location>
</feature>
<comment type="subcellular location">
    <subcellularLocation>
        <location evidence="2">Endoplasmic reticulum membrane</location>
        <topology evidence="2">Multi-pass membrane protein</topology>
    </subcellularLocation>
    <subcellularLocation>
        <location evidence="1">Endosome membrane</location>
        <topology evidence="1">Multi-pass membrane protein</topology>
    </subcellularLocation>
    <subcellularLocation>
        <location evidence="3">Golgi apparatus membrane</location>
        <topology evidence="3">Multi-pass membrane protein</topology>
    </subcellularLocation>
    <subcellularLocation>
        <location evidence="16">Postsynaptic cell membrane</location>
        <topology evidence="16">Multi-pass membrane protein</topology>
    </subcellularLocation>
    <subcellularLocation>
        <location evidence="17">Presynaptic cell membrane</location>
        <topology evidence="17">Multi-pass membrane protein</topology>
    </subcellularLocation>
</comment>
<dbReference type="PANTHER" id="PTHR13449">
    <property type="entry name" value="INTEGRAL MEMBRANE PROTEIN GPR177"/>
    <property type="match status" value="1"/>
</dbReference>
<evidence type="ECO:0000256" key="11">
    <source>
        <dbReference type="ARBA" id="ARBA00023136"/>
    </source>
</evidence>
<dbReference type="EMBL" id="JARKIK010000018">
    <property type="protein sequence ID" value="KAK8745814.1"/>
    <property type="molecule type" value="Genomic_DNA"/>
</dbReference>
<keyword evidence="12" id="KW-0628">Postsynaptic cell membrane</keyword>
<comment type="similarity">
    <text evidence="4">Belongs to the wntless family.</text>
</comment>
<keyword evidence="7" id="KW-0879">Wnt signaling pathway</keyword>
<dbReference type="GO" id="GO:0010008">
    <property type="term" value="C:endosome membrane"/>
    <property type="evidence" value="ECO:0007669"/>
    <property type="project" value="UniProtKB-SubCell"/>
</dbReference>
<keyword evidence="12" id="KW-0770">Synapse</keyword>
<dbReference type="GO" id="GO:0006886">
    <property type="term" value="P:intracellular protein transport"/>
    <property type="evidence" value="ECO:0007669"/>
    <property type="project" value="TreeGrafter"/>
</dbReference>
<sequence>MVVATTVTVGTLLAPSPWTHTTVKGTKCVAQHSWQHEWFWPSGDHKCDSVPATNSHETHHHNISLRHIIFAFQFPPTKQGASRWQQRLAGLLRLRLLHEEGRRPPAGTKLSLITRLGYTDGDDPHPKLMAARMQDRQISCHLRKEHKFGGSTYDCSPMPLVVLYSLYHDHYIINIKVPNIEFDHIEDLYVSFISQDGRYTKVLVALQTVFFPAVLTLLAWYIHLLWQLCWSFTYFQIMLLFLALALLLINCPWTYVTLLANCPWVIILQDLSLGFFYGTFMTFLHFLTYLYLEPVKRCPKVRTAMVQVISGYTATIFLIDVMEHAILLHNPLPFVWESLHLGLATITVLLVVAYLTYITIRVYSAVIVVQKGGQEEHKGTDMEPVSKTCEASSSSSAAAATAAAGAVGVRWREALMLVVSWLCVLLTAVEFVIKRLHDGMWIWEDIFGNLEIKNTSGLLLGVYSMWNMFTFLVLIVYPPVPLPITPQAVDLETITEREPVQQTLPHSRPPLRRQNAIDIASEDSLDVDPAYSAGGDATNGDAVVTLDVVSGDGVISSDDAVSVYLISGDSVISGDIGVNSHTAGSTSTAAVVSSNDTTGTAVPSTSDVARNCDVAIIYNTAMTSNDKSDAAVSCEAPVCSDITICNEASACADILAFSDARVNGEAALSIDDALSDIAMIDDDVSCDGITNNSFAVNANTVQS</sequence>
<keyword evidence="6" id="KW-0217">Developmental protein</keyword>
<feature type="transmembrane region" description="Helical" evidence="18">
    <location>
        <begin position="275"/>
        <end position="292"/>
    </location>
</feature>
<evidence type="ECO:0000313" key="21">
    <source>
        <dbReference type="EMBL" id="KAK8745814.1"/>
    </source>
</evidence>
<evidence type="ECO:0000259" key="19">
    <source>
        <dbReference type="Pfam" id="PF06664"/>
    </source>
</evidence>
<dbReference type="InterPro" id="IPR047843">
    <property type="entry name" value="WLS-like_TM"/>
</dbReference>
<evidence type="ECO:0000256" key="7">
    <source>
        <dbReference type="ARBA" id="ARBA00022687"/>
    </source>
</evidence>
<evidence type="ECO:0000256" key="1">
    <source>
        <dbReference type="ARBA" id="ARBA00004337"/>
    </source>
</evidence>
<dbReference type="InterPro" id="IPR053936">
    <property type="entry name" value="WLS_GOLD"/>
</dbReference>
<evidence type="ECO:0000256" key="3">
    <source>
        <dbReference type="ARBA" id="ARBA00004653"/>
    </source>
</evidence>
<feature type="domain" description="Wntless GOLD" evidence="20">
    <location>
        <begin position="26"/>
        <end position="195"/>
    </location>
</feature>
<name>A0AAW0Y6M9_CHEQU</name>
<organism evidence="21 22">
    <name type="scientific">Cherax quadricarinatus</name>
    <name type="common">Australian red claw crayfish</name>
    <dbReference type="NCBI Taxonomy" id="27406"/>
    <lineage>
        <taxon>Eukaryota</taxon>
        <taxon>Metazoa</taxon>
        <taxon>Ecdysozoa</taxon>
        <taxon>Arthropoda</taxon>
        <taxon>Crustacea</taxon>
        <taxon>Multicrustacea</taxon>
        <taxon>Malacostraca</taxon>
        <taxon>Eumalacostraca</taxon>
        <taxon>Eucarida</taxon>
        <taxon>Decapoda</taxon>
        <taxon>Pleocyemata</taxon>
        <taxon>Astacidea</taxon>
        <taxon>Parastacoidea</taxon>
        <taxon>Parastacidae</taxon>
        <taxon>Cherax</taxon>
    </lineage>
</organism>
<dbReference type="GO" id="GO:0017147">
    <property type="term" value="F:Wnt-protein binding"/>
    <property type="evidence" value="ECO:0007669"/>
    <property type="project" value="InterPro"/>
</dbReference>
<dbReference type="GO" id="GO:0045211">
    <property type="term" value="C:postsynaptic membrane"/>
    <property type="evidence" value="ECO:0007669"/>
    <property type="project" value="UniProtKB-SubCell"/>
</dbReference>
<dbReference type="GO" id="GO:0061355">
    <property type="term" value="P:Wnt protein secretion"/>
    <property type="evidence" value="ECO:0007669"/>
    <property type="project" value="TreeGrafter"/>
</dbReference>
<evidence type="ECO:0000256" key="6">
    <source>
        <dbReference type="ARBA" id="ARBA00022473"/>
    </source>
</evidence>
<evidence type="ECO:0000256" key="15">
    <source>
        <dbReference type="ARBA" id="ARBA00025880"/>
    </source>
</evidence>
<comment type="subunit">
    <text evidence="15">Interacts with wg; in the Golgi. Interacts with Vps35, a component of the retromer complex; wls stability is regulated by Vps35.</text>
</comment>
<keyword evidence="11 18" id="KW-0472">Membrane</keyword>
<feature type="transmembrane region" description="Helical" evidence="18">
    <location>
        <begin position="457"/>
        <end position="477"/>
    </location>
</feature>
<evidence type="ECO:0000313" key="22">
    <source>
        <dbReference type="Proteomes" id="UP001445076"/>
    </source>
</evidence>
<dbReference type="GO" id="GO:0042734">
    <property type="term" value="C:presynaptic membrane"/>
    <property type="evidence" value="ECO:0007669"/>
    <property type="project" value="UniProtKB-SubCell"/>
</dbReference>
<dbReference type="GO" id="GO:0005789">
    <property type="term" value="C:endoplasmic reticulum membrane"/>
    <property type="evidence" value="ECO:0007669"/>
    <property type="project" value="UniProtKB-SubCell"/>
</dbReference>
<reference evidence="21 22" key="1">
    <citation type="journal article" date="2024" name="BMC Genomics">
        <title>Genome assembly of redclaw crayfish (Cherax quadricarinatus) provides insights into its immune adaptation and hypoxia tolerance.</title>
        <authorList>
            <person name="Liu Z."/>
            <person name="Zheng J."/>
            <person name="Li H."/>
            <person name="Fang K."/>
            <person name="Wang S."/>
            <person name="He J."/>
            <person name="Zhou D."/>
            <person name="Weng S."/>
            <person name="Chi M."/>
            <person name="Gu Z."/>
            <person name="He J."/>
            <person name="Li F."/>
            <person name="Wang M."/>
        </authorList>
    </citation>
    <scope>NUCLEOTIDE SEQUENCE [LARGE SCALE GENOMIC DNA]</scope>
    <source>
        <strain evidence="21">ZL_2023a</strain>
    </source>
</reference>
<keyword evidence="8 18" id="KW-0812">Transmembrane</keyword>
<keyword evidence="9 18" id="KW-1133">Transmembrane helix</keyword>
<protein>
    <recommendedName>
        <fullName evidence="5">Protein wntless</fullName>
    </recommendedName>
</protein>
<dbReference type="Proteomes" id="UP001445076">
    <property type="component" value="Unassembled WGS sequence"/>
</dbReference>
<keyword evidence="10" id="KW-0333">Golgi apparatus</keyword>
<dbReference type="Pfam" id="PF06664">
    <property type="entry name" value="WLS-like_TM"/>
    <property type="match status" value="1"/>
</dbReference>